<gene>
    <name evidence="2" type="ORF">GCM10010449_40240</name>
</gene>
<dbReference type="EMBL" id="BAAAUG010000069">
    <property type="protein sequence ID" value="GAA3114001.1"/>
    <property type="molecule type" value="Genomic_DNA"/>
</dbReference>
<dbReference type="PROSITE" id="PS51257">
    <property type="entry name" value="PROKAR_LIPOPROTEIN"/>
    <property type="match status" value="1"/>
</dbReference>
<name>A0ABP6MJ69_9ACTN</name>
<feature type="compositionally biased region" description="Pro residues" evidence="1">
    <location>
        <begin position="41"/>
        <end position="54"/>
    </location>
</feature>
<feature type="compositionally biased region" description="Polar residues" evidence="1">
    <location>
        <begin position="55"/>
        <end position="65"/>
    </location>
</feature>
<accession>A0ABP6MJ69</accession>
<evidence type="ECO:0000256" key="1">
    <source>
        <dbReference type="SAM" id="MobiDB-lite"/>
    </source>
</evidence>
<protein>
    <submittedName>
        <fullName evidence="2">Lipoprotein</fullName>
    </submittedName>
</protein>
<sequence>MVRCAGVWRDVALAGIGAMLLAGCADVEGLHRDGPAVSIAPPAPLWPGTVPSPAPTEQQRGQPSTVPGAPAVASGDMRDADPLAVIKADAAAAHREDQGTSWLVDQRVADRFKTCTALASCGVRKPIFRDLTGDGRSELVTAVDVDGRLSEMRVYHAQKGGAVVRVLSRRAVLEGVEVAAGHLAIREPTSNPSLVYVSHYVWDGSMIALHELKLDSCRTLKDTSTSPCAKPSPRPEAR</sequence>
<proteinExistence type="predicted"/>
<dbReference type="Proteomes" id="UP001501637">
    <property type="component" value="Unassembled WGS sequence"/>
</dbReference>
<organism evidence="2 3">
    <name type="scientific">Streptomyces rectiviolaceus</name>
    <dbReference type="NCBI Taxonomy" id="332591"/>
    <lineage>
        <taxon>Bacteria</taxon>
        <taxon>Bacillati</taxon>
        <taxon>Actinomycetota</taxon>
        <taxon>Actinomycetes</taxon>
        <taxon>Kitasatosporales</taxon>
        <taxon>Streptomycetaceae</taxon>
        <taxon>Streptomyces</taxon>
    </lineage>
</organism>
<reference evidence="3" key="1">
    <citation type="journal article" date="2019" name="Int. J. Syst. Evol. Microbiol.">
        <title>The Global Catalogue of Microorganisms (GCM) 10K type strain sequencing project: providing services to taxonomists for standard genome sequencing and annotation.</title>
        <authorList>
            <consortium name="The Broad Institute Genomics Platform"/>
            <consortium name="The Broad Institute Genome Sequencing Center for Infectious Disease"/>
            <person name="Wu L."/>
            <person name="Ma J."/>
        </authorList>
    </citation>
    <scope>NUCLEOTIDE SEQUENCE [LARGE SCALE GENOMIC DNA]</scope>
    <source>
        <strain evidence="3">JCM 9092</strain>
    </source>
</reference>
<feature type="region of interest" description="Disordered" evidence="1">
    <location>
        <begin position="41"/>
        <end position="74"/>
    </location>
</feature>
<keyword evidence="3" id="KW-1185">Reference proteome</keyword>
<comment type="caution">
    <text evidence="2">The sequence shown here is derived from an EMBL/GenBank/DDBJ whole genome shotgun (WGS) entry which is preliminary data.</text>
</comment>
<evidence type="ECO:0000313" key="2">
    <source>
        <dbReference type="EMBL" id="GAA3114001.1"/>
    </source>
</evidence>
<evidence type="ECO:0000313" key="3">
    <source>
        <dbReference type="Proteomes" id="UP001501637"/>
    </source>
</evidence>
<keyword evidence="2" id="KW-0449">Lipoprotein</keyword>